<organism evidence="1 2">
    <name type="scientific">Synechococcus phage S-SZBM1</name>
    <dbReference type="NCBI Taxonomy" id="2926475"/>
    <lineage>
        <taxon>Viruses</taxon>
        <taxon>Duplodnaviria</taxon>
        <taxon>Heunggongvirae</taxon>
        <taxon>Uroviricota</taxon>
        <taxon>Caudoviricetes</taxon>
        <taxon>Pantevenvirales</taxon>
        <taxon>Kyanoviridae</taxon>
        <taxon>Shenzhenivirus</taxon>
        <taxon>Shenzhenivirus sszbm1</taxon>
    </lineage>
</organism>
<sequence>MTKFDSSYYQHKMNVYQEYIEEKGFTLAECNRPAKREVPKHLQDRYSSWEEYQEAIHDFLNGM</sequence>
<evidence type="ECO:0000313" key="1">
    <source>
        <dbReference type="EMBL" id="UNH61131.1"/>
    </source>
</evidence>
<dbReference type="Proteomes" id="UP000829362">
    <property type="component" value="Segment"/>
</dbReference>
<accession>A0AC61TSL3</accession>
<keyword evidence="2" id="KW-1185">Reference proteome</keyword>
<protein>
    <submittedName>
        <fullName evidence="1">Uncharacterized protein</fullName>
    </submittedName>
</protein>
<evidence type="ECO:0000313" key="2">
    <source>
        <dbReference type="Proteomes" id="UP000829362"/>
    </source>
</evidence>
<proteinExistence type="predicted"/>
<reference evidence="1" key="1">
    <citation type="submission" date="2021-11" db="EMBL/GenBank/DDBJ databases">
        <authorList>
            <person name="Rong C."/>
            <person name="Yang Y."/>
            <person name="Li S."/>
            <person name="Zhou K."/>
            <person name="Xu Y."/>
            <person name="Zhang R."/>
            <person name="Zhang Y."/>
        </authorList>
    </citation>
    <scope>NUCLEOTIDE SEQUENCE</scope>
</reference>
<gene>
    <name evidence="1" type="ORF">SSZBM1_14</name>
</gene>
<dbReference type="EMBL" id="OL473597">
    <property type="protein sequence ID" value="UNH61131.1"/>
    <property type="molecule type" value="Genomic_DNA"/>
</dbReference>
<name>A0AC61TSL3_9CAUD</name>